<keyword evidence="5" id="KW-1185">Reference proteome</keyword>
<gene>
    <name evidence="4" type="ORF">INQ42_06530</name>
</gene>
<protein>
    <recommendedName>
        <fullName evidence="3">Glycosyl hydrolase 94 catalytic domain-containing protein</fullName>
    </recommendedName>
</protein>
<evidence type="ECO:0000313" key="5">
    <source>
        <dbReference type="Proteomes" id="UP000593932"/>
    </source>
</evidence>
<evidence type="ECO:0000313" key="4">
    <source>
        <dbReference type="EMBL" id="QOW20971.1"/>
    </source>
</evidence>
<name>A0A7S6UIN2_9GAMM</name>
<dbReference type="Gene3D" id="1.50.10.10">
    <property type="match status" value="1"/>
</dbReference>
<dbReference type="InterPro" id="IPR052047">
    <property type="entry name" value="GH94_Enzymes"/>
</dbReference>
<evidence type="ECO:0000256" key="1">
    <source>
        <dbReference type="ARBA" id="ARBA00022676"/>
    </source>
</evidence>
<dbReference type="EMBL" id="CP063657">
    <property type="protein sequence ID" value="QOW20971.1"/>
    <property type="molecule type" value="Genomic_DNA"/>
</dbReference>
<keyword evidence="1" id="KW-0328">Glycosyltransferase</keyword>
<dbReference type="Proteomes" id="UP000593932">
    <property type="component" value="Chromosome"/>
</dbReference>
<reference evidence="4 5" key="1">
    <citation type="submission" date="2020-10" db="EMBL/GenBank/DDBJ databases">
        <title>complete genome sequencing of Lysobacter sp. H23M41.</title>
        <authorList>
            <person name="Bae J.-W."/>
            <person name="Lee S.-Y."/>
        </authorList>
    </citation>
    <scope>NUCLEOTIDE SEQUENCE [LARGE SCALE GENOMIC DNA]</scope>
    <source>
        <strain evidence="4 5">H23M41</strain>
    </source>
</reference>
<dbReference type="PANTHER" id="PTHR37469">
    <property type="entry name" value="CELLOBIONIC ACID PHOSPHORYLASE-RELATED"/>
    <property type="match status" value="1"/>
</dbReference>
<dbReference type="SUPFAM" id="SSF48208">
    <property type="entry name" value="Six-hairpin glycosidases"/>
    <property type="match status" value="1"/>
</dbReference>
<dbReference type="Pfam" id="PF17167">
    <property type="entry name" value="Glyco_hydro_94"/>
    <property type="match status" value="1"/>
</dbReference>
<dbReference type="InterPro" id="IPR008928">
    <property type="entry name" value="6-hairpin_glycosidase_sf"/>
</dbReference>
<proteinExistence type="predicted"/>
<dbReference type="PANTHER" id="PTHR37469:SF2">
    <property type="entry name" value="CELLOBIONIC ACID PHOSPHORYLASE"/>
    <property type="match status" value="1"/>
</dbReference>
<sequence length="231" mass="26144">MRFLIGDAESTNAASDLVQRARGLDLDAVMGEIRQRWTDVTATLQVETPDSATNLLLNHWLLYQVLSCRMWARTAYYQASGAYGFRDQLQDVMALCIACPGIAREHLLRAASRQFIEGDVQHWWLPPGGKGLRSRMTDDRLWLPYSVLHYLEVTGEVEVLEASVPFHRESGDGRRRLGRSVVPARLLRRWDAVGQCQPEGVPHRLDRAILGRHVGRWRSGPGPFGHACHRP</sequence>
<dbReference type="InterPro" id="IPR012341">
    <property type="entry name" value="6hp_glycosidase-like_sf"/>
</dbReference>
<keyword evidence="2" id="KW-0808">Transferase</keyword>
<evidence type="ECO:0000259" key="3">
    <source>
        <dbReference type="Pfam" id="PF17167"/>
    </source>
</evidence>
<evidence type="ECO:0000256" key="2">
    <source>
        <dbReference type="ARBA" id="ARBA00022679"/>
    </source>
</evidence>
<accession>A0A7S6UIN2</accession>
<dbReference type="InterPro" id="IPR033432">
    <property type="entry name" value="GH94_catalytic"/>
</dbReference>
<organism evidence="4 5">
    <name type="scientific">Novilysobacter avium</name>
    <dbReference type="NCBI Taxonomy" id="2781023"/>
    <lineage>
        <taxon>Bacteria</taxon>
        <taxon>Pseudomonadati</taxon>
        <taxon>Pseudomonadota</taxon>
        <taxon>Gammaproteobacteria</taxon>
        <taxon>Lysobacterales</taxon>
        <taxon>Lysobacteraceae</taxon>
        <taxon>Novilysobacter</taxon>
    </lineage>
</organism>
<feature type="domain" description="Glycosyl hydrolase 94 catalytic" evidence="3">
    <location>
        <begin position="37"/>
        <end position="168"/>
    </location>
</feature>